<name>A0A2I0SYN6_9ACTN</name>
<comment type="caution">
    <text evidence="1">The sequence shown here is derived from an EMBL/GenBank/DDBJ whole genome shotgun (WGS) entry which is preliminary data.</text>
</comment>
<evidence type="ECO:0008006" key="3">
    <source>
        <dbReference type="Google" id="ProtNLM"/>
    </source>
</evidence>
<gene>
    <name evidence="1" type="ORF">CW362_00105</name>
</gene>
<dbReference type="EMBL" id="PJOS01000001">
    <property type="protein sequence ID" value="PKT75038.1"/>
    <property type="molecule type" value="Genomic_DNA"/>
</dbReference>
<dbReference type="AlphaFoldDB" id="A0A2I0SYN6"/>
<dbReference type="Proteomes" id="UP000236178">
    <property type="component" value="Unassembled WGS sequence"/>
</dbReference>
<reference evidence="1 2" key="1">
    <citation type="submission" date="2017-12" db="EMBL/GenBank/DDBJ databases">
        <title>Streptomyces populusis sp. nov., a novel endophytic actinobacterium isolated from stems of Populus adenopoda Maxim.</title>
        <authorList>
            <person name="Wang Z."/>
        </authorList>
    </citation>
    <scope>NUCLEOTIDE SEQUENCE [LARGE SCALE GENOMIC DNA]</scope>
    <source>
        <strain evidence="1 2">A249</strain>
    </source>
</reference>
<proteinExistence type="predicted"/>
<organism evidence="1 2">
    <name type="scientific">Streptomyces populi</name>
    <dbReference type="NCBI Taxonomy" id="2058924"/>
    <lineage>
        <taxon>Bacteria</taxon>
        <taxon>Bacillati</taxon>
        <taxon>Actinomycetota</taxon>
        <taxon>Actinomycetes</taxon>
        <taxon>Kitasatosporales</taxon>
        <taxon>Streptomycetaceae</taxon>
        <taxon>Streptomyces</taxon>
    </lineage>
</organism>
<dbReference type="RefSeq" id="WP_103547349.1">
    <property type="nucleotide sequence ID" value="NZ_JBHJSK010000002.1"/>
</dbReference>
<sequence length="116" mass="11979">MLSRSLDHGVLVVTVHEDLGAGPRAEVTAQIRDLVHAHEPAPVVVVIDEAAATPGVVGALVDAYGECGDLDVLTSVATHSAFARRLFEAAAAVNGSRLVVHSRIDVAVTTAYTVTA</sequence>
<accession>A0A2I0SYN6</accession>
<evidence type="ECO:0000313" key="1">
    <source>
        <dbReference type="EMBL" id="PKT75038.1"/>
    </source>
</evidence>
<protein>
    <recommendedName>
        <fullName evidence="3">STAS domain-containing protein</fullName>
    </recommendedName>
</protein>
<keyword evidence="2" id="KW-1185">Reference proteome</keyword>
<evidence type="ECO:0000313" key="2">
    <source>
        <dbReference type="Proteomes" id="UP000236178"/>
    </source>
</evidence>
<dbReference type="OrthoDB" id="4316768at2"/>